<evidence type="ECO:0000313" key="3">
    <source>
        <dbReference type="EMBL" id="MFD2094102.1"/>
    </source>
</evidence>
<reference evidence="4" key="1">
    <citation type="journal article" date="2019" name="Int. J. Syst. Evol. Microbiol.">
        <title>The Global Catalogue of Microorganisms (GCM) 10K type strain sequencing project: providing services to taxonomists for standard genome sequencing and annotation.</title>
        <authorList>
            <consortium name="The Broad Institute Genomics Platform"/>
            <consortium name="The Broad Institute Genome Sequencing Center for Infectious Disease"/>
            <person name="Wu L."/>
            <person name="Ma J."/>
        </authorList>
    </citation>
    <scope>NUCLEOTIDE SEQUENCE [LARGE SCALE GENOMIC DNA]</scope>
    <source>
        <strain evidence="4">JCM 3338</strain>
    </source>
</reference>
<gene>
    <name evidence="3" type="ORF">ACFSHS_21250</name>
</gene>
<name>A0ABW4XF58_9ACTN</name>
<comment type="caution">
    <text evidence="3">The sequence shown here is derived from an EMBL/GenBank/DDBJ whole genome shotgun (WGS) entry which is preliminary data.</text>
</comment>
<evidence type="ECO:0000256" key="2">
    <source>
        <dbReference type="SAM" id="SignalP"/>
    </source>
</evidence>
<feature type="region of interest" description="Disordered" evidence="1">
    <location>
        <begin position="30"/>
        <end position="76"/>
    </location>
</feature>
<protein>
    <recommendedName>
        <fullName evidence="5">Secreted protein</fullName>
    </recommendedName>
</protein>
<evidence type="ECO:0000256" key="1">
    <source>
        <dbReference type="SAM" id="MobiDB-lite"/>
    </source>
</evidence>
<accession>A0ABW4XF58</accession>
<dbReference type="Proteomes" id="UP001597402">
    <property type="component" value="Unassembled WGS sequence"/>
</dbReference>
<feature type="chain" id="PRO_5046361849" description="Secreted protein" evidence="2">
    <location>
        <begin position="27"/>
        <end position="320"/>
    </location>
</feature>
<keyword evidence="4" id="KW-1185">Reference proteome</keyword>
<keyword evidence="2" id="KW-0732">Signal</keyword>
<evidence type="ECO:0008006" key="5">
    <source>
        <dbReference type="Google" id="ProtNLM"/>
    </source>
</evidence>
<proteinExistence type="predicted"/>
<organism evidence="3 4">
    <name type="scientific">Blastococcus deserti</name>
    <dbReference type="NCBI Taxonomy" id="2259033"/>
    <lineage>
        <taxon>Bacteria</taxon>
        <taxon>Bacillati</taxon>
        <taxon>Actinomycetota</taxon>
        <taxon>Actinomycetes</taxon>
        <taxon>Geodermatophilales</taxon>
        <taxon>Geodermatophilaceae</taxon>
        <taxon>Blastococcus</taxon>
    </lineage>
</organism>
<dbReference type="EMBL" id="JBHUHP010000030">
    <property type="protein sequence ID" value="MFD2094102.1"/>
    <property type="molecule type" value="Genomic_DNA"/>
</dbReference>
<evidence type="ECO:0000313" key="4">
    <source>
        <dbReference type="Proteomes" id="UP001597402"/>
    </source>
</evidence>
<feature type="signal peptide" evidence="2">
    <location>
        <begin position="1"/>
        <end position="26"/>
    </location>
</feature>
<sequence>MNTALKLAGFGLGLLAVFGAATGIGAAAGPVTEEPSAAERDMTSGTGPAEEGDAAHGDDAHGDDAHGDDAHGGPAAQAFTGLQVSEDGYTLALADRALPAGPATPVAFRVLAPDGHPVTDYTVSHDEDLHLIAVRRDLAGFQHVHPDLGPDGVWSVPLDLSPGTWRLFADFTATADGENRTLGADLAVAGDYTPAPLPEPSRTTEVDGYTVTLDGDLLAGEEADLTLSVSRGGAPVTDLEPYLAAFGHLVALRDGDLAYLHVHPAGEPGDGVTAPGPDITFTTTAPSAGTYRLFLDFRHGGVVRTAAFTVVVDTHEEHGS</sequence>
<feature type="compositionally biased region" description="Basic and acidic residues" evidence="1">
    <location>
        <begin position="53"/>
        <end position="71"/>
    </location>
</feature>
<dbReference type="RefSeq" id="WP_376880562.1">
    <property type="nucleotide sequence ID" value="NZ_JBHUHP010000030.1"/>
</dbReference>